<protein>
    <submittedName>
        <fullName evidence="3">Uncharacterized protein</fullName>
    </submittedName>
</protein>
<keyword evidence="2" id="KW-1133">Transmembrane helix</keyword>
<feature type="compositionally biased region" description="Basic residues" evidence="1">
    <location>
        <begin position="45"/>
        <end position="64"/>
    </location>
</feature>
<keyword evidence="2" id="KW-0472">Membrane</keyword>
<dbReference type="Proteomes" id="UP000187465">
    <property type="component" value="Unassembled WGS sequence"/>
</dbReference>
<gene>
    <name evidence="3" type="ORF">BJP51_18595</name>
</gene>
<name>A0A1R0X9P1_9BACL</name>
<dbReference type="EMBL" id="MKQP01000021">
    <property type="protein sequence ID" value="OMD31541.1"/>
    <property type="molecule type" value="Genomic_DNA"/>
</dbReference>
<sequence length="145" mass="15057">MANTTKIRKRAEQLKGRPVCITLHDGRTYVGWITGLDKNGLTLSKPRKNKQKKSKKHSSSRSRKANVSGLMPLFGSLFGMGGGALGSAGAGAASSGGGGFGGFGGFGGIGNFIGMVQKTMPVMKMGYNMIKSISPFLNGLKGLMG</sequence>
<accession>A0A1R0X9P1</accession>
<organism evidence="3 4">
    <name type="scientific">Paenibacillus odorifer</name>
    <dbReference type="NCBI Taxonomy" id="189426"/>
    <lineage>
        <taxon>Bacteria</taxon>
        <taxon>Bacillati</taxon>
        <taxon>Bacillota</taxon>
        <taxon>Bacilli</taxon>
        <taxon>Bacillales</taxon>
        <taxon>Paenibacillaceae</taxon>
        <taxon>Paenibacillus</taxon>
    </lineage>
</organism>
<keyword evidence="2" id="KW-0812">Transmembrane</keyword>
<dbReference type="RefSeq" id="WP_036687201.1">
    <property type="nucleotide sequence ID" value="NZ_MKQP01000021.1"/>
</dbReference>
<evidence type="ECO:0000313" key="4">
    <source>
        <dbReference type="Proteomes" id="UP000187465"/>
    </source>
</evidence>
<proteinExistence type="predicted"/>
<dbReference type="AlphaFoldDB" id="A0A1R0X9P1"/>
<reference evidence="3 4" key="1">
    <citation type="submission" date="2016-10" db="EMBL/GenBank/DDBJ databases">
        <title>Paenibacillus species isolates.</title>
        <authorList>
            <person name="Beno S.M."/>
        </authorList>
    </citation>
    <scope>NUCLEOTIDE SEQUENCE [LARGE SCALE GENOMIC DNA]</scope>
    <source>
        <strain evidence="3 4">FSL H7-0604</strain>
    </source>
</reference>
<feature type="transmembrane region" description="Helical" evidence="2">
    <location>
        <begin position="97"/>
        <end position="116"/>
    </location>
</feature>
<evidence type="ECO:0000256" key="2">
    <source>
        <dbReference type="SAM" id="Phobius"/>
    </source>
</evidence>
<feature type="transmembrane region" description="Helical" evidence="2">
    <location>
        <begin position="65"/>
        <end position="85"/>
    </location>
</feature>
<evidence type="ECO:0000313" key="3">
    <source>
        <dbReference type="EMBL" id="OMD31541.1"/>
    </source>
</evidence>
<comment type="caution">
    <text evidence="3">The sequence shown here is derived from an EMBL/GenBank/DDBJ whole genome shotgun (WGS) entry which is preliminary data.</text>
</comment>
<feature type="region of interest" description="Disordered" evidence="1">
    <location>
        <begin position="41"/>
        <end position="66"/>
    </location>
</feature>
<evidence type="ECO:0000256" key="1">
    <source>
        <dbReference type="SAM" id="MobiDB-lite"/>
    </source>
</evidence>